<evidence type="ECO:0000313" key="3">
    <source>
        <dbReference type="Proteomes" id="UP001201812"/>
    </source>
</evidence>
<feature type="region of interest" description="Disordered" evidence="1">
    <location>
        <begin position="27"/>
        <end position="98"/>
    </location>
</feature>
<accession>A0AAD4MRD9</accession>
<name>A0AAD4MRD9_9BILA</name>
<evidence type="ECO:0000256" key="1">
    <source>
        <dbReference type="SAM" id="MobiDB-lite"/>
    </source>
</evidence>
<protein>
    <submittedName>
        <fullName evidence="2">Uncharacterized protein</fullName>
    </submittedName>
</protein>
<gene>
    <name evidence="2" type="ORF">DdX_14908</name>
</gene>
<organism evidence="2 3">
    <name type="scientific">Ditylenchus destructor</name>
    <dbReference type="NCBI Taxonomy" id="166010"/>
    <lineage>
        <taxon>Eukaryota</taxon>
        <taxon>Metazoa</taxon>
        <taxon>Ecdysozoa</taxon>
        <taxon>Nematoda</taxon>
        <taxon>Chromadorea</taxon>
        <taxon>Rhabditida</taxon>
        <taxon>Tylenchina</taxon>
        <taxon>Tylenchomorpha</taxon>
        <taxon>Sphaerularioidea</taxon>
        <taxon>Anguinidae</taxon>
        <taxon>Anguininae</taxon>
        <taxon>Ditylenchus</taxon>
    </lineage>
</organism>
<dbReference type="Proteomes" id="UP001201812">
    <property type="component" value="Unassembled WGS sequence"/>
</dbReference>
<dbReference type="AlphaFoldDB" id="A0AAD4MRD9"/>
<reference evidence="2" key="1">
    <citation type="submission" date="2022-01" db="EMBL/GenBank/DDBJ databases">
        <title>Genome Sequence Resource for Two Populations of Ditylenchus destructor, the Migratory Endoparasitic Phytonematode.</title>
        <authorList>
            <person name="Zhang H."/>
            <person name="Lin R."/>
            <person name="Xie B."/>
        </authorList>
    </citation>
    <scope>NUCLEOTIDE SEQUENCE</scope>
    <source>
        <strain evidence="2">BazhouSP</strain>
    </source>
</reference>
<keyword evidence="3" id="KW-1185">Reference proteome</keyword>
<feature type="compositionally biased region" description="Polar residues" evidence="1">
    <location>
        <begin position="83"/>
        <end position="98"/>
    </location>
</feature>
<sequence length="98" mass="11083">MVPQGIDPSFVSLVQAEINGREAKIRLMNRQPVPEGGRDRKRPQLTHNAVSLAGWAGLKKQSSKRKRSAEAWDCRLQTRRTNHQNTGQNSRTIHNGRT</sequence>
<comment type="caution">
    <text evidence="2">The sequence shown here is derived from an EMBL/GenBank/DDBJ whole genome shotgun (WGS) entry which is preliminary data.</text>
</comment>
<evidence type="ECO:0000313" key="2">
    <source>
        <dbReference type="EMBL" id="KAI1703483.1"/>
    </source>
</evidence>
<dbReference type="EMBL" id="JAKKPZ010000082">
    <property type="protein sequence ID" value="KAI1703483.1"/>
    <property type="molecule type" value="Genomic_DNA"/>
</dbReference>
<proteinExistence type="predicted"/>